<evidence type="ECO:0000313" key="1">
    <source>
        <dbReference type="EMBL" id="SFF69554.1"/>
    </source>
</evidence>
<accession>A0A1I2KRB2</accession>
<proteinExistence type="predicted"/>
<protein>
    <submittedName>
        <fullName evidence="1">Uncharacterized protein</fullName>
    </submittedName>
</protein>
<name>A0A1I2KRB2_9BACT</name>
<reference evidence="1 2" key="1">
    <citation type="submission" date="2016-10" db="EMBL/GenBank/DDBJ databases">
        <authorList>
            <person name="de Groot N.N."/>
        </authorList>
    </citation>
    <scope>NUCLEOTIDE SEQUENCE [LARGE SCALE GENOMIC DNA]</scope>
    <source>
        <strain evidence="1 2">CGMCC 1.9156</strain>
    </source>
</reference>
<sequence length="193" mass="23425">MSEISSTIKSDMTPAERFYKYFGQAYGQQPKDDSSKTQNEFVEEFIATVPDIIDELETNLIKHEIREFYIKIKNLKYLCEFSEEFNRFWLLMRAISGGLQRLLEEPTKDHAVDVYVYYYKQYGGRRKLRYESWFENHRWEFLDRLTKLTSDEDLNDFILEKIDALTSYFQLFKKELDYFIKELKKIRDTQSEK</sequence>
<dbReference type="EMBL" id="FONW01000013">
    <property type="protein sequence ID" value="SFF69554.1"/>
    <property type="molecule type" value="Genomic_DNA"/>
</dbReference>
<keyword evidence="2" id="KW-1185">Reference proteome</keyword>
<gene>
    <name evidence="1" type="ORF">SAMN05216283_11343</name>
</gene>
<organism evidence="1 2">
    <name type="scientific">Sunxiuqinia elliptica</name>
    <dbReference type="NCBI Taxonomy" id="655355"/>
    <lineage>
        <taxon>Bacteria</taxon>
        <taxon>Pseudomonadati</taxon>
        <taxon>Bacteroidota</taxon>
        <taxon>Bacteroidia</taxon>
        <taxon>Marinilabiliales</taxon>
        <taxon>Prolixibacteraceae</taxon>
        <taxon>Sunxiuqinia</taxon>
    </lineage>
</organism>
<dbReference type="Proteomes" id="UP000198964">
    <property type="component" value="Unassembled WGS sequence"/>
</dbReference>
<dbReference type="RefSeq" id="WP_139218330.1">
    <property type="nucleotide sequence ID" value="NZ_FONW01000013.1"/>
</dbReference>
<dbReference type="AlphaFoldDB" id="A0A1I2KRB2"/>
<evidence type="ECO:0000313" key="2">
    <source>
        <dbReference type="Proteomes" id="UP000198964"/>
    </source>
</evidence>